<keyword evidence="3" id="KW-1005">Bacterial flagellum biogenesis</keyword>
<comment type="function">
    <text evidence="1">Required for the efficient initiation of filament assembly.</text>
</comment>
<accession>A0A0D2JCR1</accession>
<dbReference type="SUPFAM" id="SSF140566">
    <property type="entry name" value="FlgN-like"/>
    <property type="match status" value="1"/>
</dbReference>
<sequence>MLGQEVKCLEELLNVVEQEKKVLIEGNHEGLIPLSERKADLSQRLADAQKKRLGLQKKLSSSPESPIGLADLEKHLEKPYHSAFRSTIRSMRTMAGRLKDLNEANGRFVQDALQTVEHLLGIITGAGETQGYGPRPGGPRKAHLPPRLVAKEV</sequence>
<dbReference type="EMBL" id="AZAC01000015">
    <property type="protein sequence ID" value="KIX13536.1"/>
    <property type="molecule type" value="Genomic_DNA"/>
</dbReference>
<evidence type="ECO:0008006" key="7">
    <source>
        <dbReference type="Google" id="ProtNLM"/>
    </source>
</evidence>
<evidence type="ECO:0000256" key="1">
    <source>
        <dbReference type="ARBA" id="ARBA00002397"/>
    </source>
</evidence>
<keyword evidence="6" id="KW-1185">Reference proteome</keyword>
<comment type="similarity">
    <text evidence="2">Belongs to the FlgN family.</text>
</comment>
<evidence type="ECO:0000256" key="4">
    <source>
        <dbReference type="SAM" id="MobiDB-lite"/>
    </source>
</evidence>
<protein>
    <recommendedName>
        <fullName evidence="7">FlgN family protein</fullName>
    </recommendedName>
</protein>
<evidence type="ECO:0000256" key="3">
    <source>
        <dbReference type="ARBA" id="ARBA00022795"/>
    </source>
</evidence>
<dbReference type="InParanoid" id="A0A0D2JCR1"/>
<dbReference type="InterPro" id="IPR036679">
    <property type="entry name" value="FlgN-like_sf"/>
</dbReference>
<dbReference type="AlphaFoldDB" id="A0A0D2JCR1"/>
<dbReference type="STRING" id="1429043.X474_13705"/>
<evidence type="ECO:0000256" key="2">
    <source>
        <dbReference type="ARBA" id="ARBA00007703"/>
    </source>
</evidence>
<feature type="region of interest" description="Disordered" evidence="4">
    <location>
        <begin position="127"/>
        <end position="153"/>
    </location>
</feature>
<dbReference type="Gene3D" id="1.20.58.300">
    <property type="entry name" value="FlgN-like"/>
    <property type="match status" value="1"/>
</dbReference>
<dbReference type="Pfam" id="PF05130">
    <property type="entry name" value="FlgN"/>
    <property type="match status" value="1"/>
</dbReference>
<organism evidence="5 6">
    <name type="scientific">Dethiosulfatarculus sandiegensis</name>
    <dbReference type="NCBI Taxonomy" id="1429043"/>
    <lineage>
        <taxon>Bacteria</taxon>
        <taxon>Pseudomonadati</taxon>
        <taxon>Thermodesulfobacteriota</taxon>
        <taxon>Desulfarculia</taxon>
        <taxon>Desulfarculales</taxon>
        <taxon>Desulfarculaceae</taxon>
        <taxon>Dethiosulfatarculus</taxon>
    </lineage>
</organism>
<name>A0A0D2JCR1_9BACT</name>
<evidence type="ECO:0000313" key="6">
    <source>
        <dbReference type="Proteomes" id="UP000032233"/>
    </source>
</evidence>
<gene>
    <name evidence="5" type="ORF">X474_13705</name>
</gene>
<reference evidence="5 6" key="1">
    <citation type="submission" date="2013-11" db="EMBL/GenBank/DDBJ databases">
        <title>Metagenomic analysis of a methanogenic consortium involved in long chain n-alkane degradation.</title>
        <authorList>
            <person name="Davidova I.A."/>
            <person name="Callaghan A.V."/>
            <person name="Wawrik B."/>
            <person name="Pruitt S."/>
            <person name="Marks C."/>
            <person name="Duncan K.E."/>
            <person name="Suflita J.M."/>
        </authorList>
    </citation>
    <scope>NUCLEOTIDE SEQUENCE [LARGE SCALE GENOMIC DNA]</scope>
    <source>
        <strain evidence="5 6">SPR</strain>
    </source>
</reference>
<dbReference type="InterPro" id="IPR007809">
    <property type="entry name" value="FlgN-like"/>
</dbReference>
<dbReference type="Proteomes" id="UP000032233">
    <property type="component" value="Unassembled WGS sequence"/>
</dbReference>
<comment type="caution">
    <text evidence="5">The sequence shown here is derived from an EMBL/GenBank/DDBJ whole genome shotgun (WGS) entry which is preliminary data.</text>
</comment>
<proteinExistence type="inferred from homology"/>
<evidence type="ECO:0000313" key="5">
    <source>
        <dbReference type="EMBL" id="KIX13536.1"/>
    </source>
</evidence>
<dbReference type="GO" id="GO:0044780">
    <property type="term" value="P:bacterial-type flagellum assembly"/>
    <property type="evidence" value="ECO:0007669"/>
    <property type="project" value="InterPro"/>
</dbReference>